<protein>
    <submittedName>
        <fullName evidence="1">Uncharacterized protein</fullName>
    </submittedName>
</protein>
<name>A0ABR2CQJ9_9ROSI</name>
<proteinExistence type="predicted"/>
<gene>
    <name evidence="1" type="ORF">V6N12_066452</name>
</gene>
<sequence>MIGKMGLKAEEQIRRLKEWDGGCGRTLPWKMESLAALFVPFHVGARQGTCSAFTRGGRSKTEEIKNMVIMSTFLEVNVYERSLQPAWALLVW</sequence>
<evidence type="ECO:0000313" key="2">
    <source>
        <dbReference type="Proteomes" id="UP001472677"/>
    </source>
</evidence>
<organism evidence="1 2">
    <name type="scientific">Hibiscus sabdariffa</name>
    <name type="common">roselle</name>
    <dbReference type="NCBI Taxonomy" id="183260"/>
    <lineage>
        <taxon>Eukaryota</taxon>
        <taxon>Viridiplantae</taxon>
        <taxon>Streptophyta</taxon>
        <taxon>Embryophyta</taxon>
        <taxon>Tracheophyta</taxon>
        <taxon>Spermatophyta</taxon>
        <taxon>Magnoliopsida</taxon>
        <taxon>eudicotyledons</taxon>
        <taxon>Gunneridae</taxon>
        <taxon>Pentapetalae</taxon>
        <taxon>rosids</taxon>
        <taxon>malvids</taxon>
        <taxon>Malvales</taxon>
        <taxon>Malvaceae</taxon>
        <taxon>Malvoideae</taxon>
        <taxon>Hibiscus</taxon>
    </lineage>
</organism>
<evidence type="ECO:0000313" key="1">
    <source>
        <dbReference type="EMBL" id="KAK8521873.1"/>
    </source>
</evidence>
<dbReference type="EMBL" id="JBBPBM010000046">
    <property type="protein sequence ID" value="KAK8521873.1"/>
    <property type="molecule type" value="Genomic_DNA"/>
</dbReference>
<dbReference type="Proteomes" id="UP001472677">
    <property type="component" value="Unassembled WGS sequence"/>
</dbReference>
<keyword evidence="2" id="KW-1185">Reference proteome</keyword>
<reference evidence="1 2" key="1">
    <citation type="journal article" date="2024" name="G3 (Bethesda)">
        <title>Genome assembly of Hibiscus sabdariffa L. provides insights into metabolisms of medicinal natural products.</title>
        <authorList>
            <person name="Kim T."/>
        </authorList>
    </citation>
    <scope>NUCLEOTIDE SEQUENCE [LARGE SCALE GENOMIC DNA]</scope>
    <source>
        <strain evidence="1">TK-2024</strain>
        <tissue evidence="1">Old leaves</tissue>
    </source>
</reference>
<comment type="caution">
    <text evidence="1">The sequence shown here is derived from an EMBL/GenBank/DDBJ whole genome shotgun (WGS) entry which is preliminary data.</text>
</comment>
<accession>A0ABR2CQJ9</accession>